<organism evidence="1 2">
    <name type="scientific">Kutzneria buriramensis</name>
    <dbReference type="NCBI Taxonomy" id="1045776"/>
    <lineage>
        <taxon>Bacteria</taxon>
        <taxon>Bacillati</taxon>
        <taxon>Actinomycetota</taxon>
        <taxon>Actinomycetes</taxon>
        <taxon>Pseudonocardiales</taxon>
        <taxon>Pseudonocardiaceae</taxon>
        <taxon>Kutzneria</taxon>
    </lineage>
</organism>
<dbReference type="Pfam" id="PF19715">
    <property type="entry name" value="DUF6210"/>
    <property type="match status" value="1"/>
</dbReference>
<accession>A0A3E0H7Z2</accession>
<dbReference type="AlphaFoldDB" id="A0A3E0H7Z2"/>
<protein>
    <submittedName>
        <fullName evidence="1">Uncharacterized protein</fullName>
    </submittedName>
</protein>
<dbReference type="OrthoDB" id="72338at2"/>
<name>A0A3E0H7Z2_9PSEU</name>
<dbReference type="Proteomes" id="UP000256269">
    <property type="component" value="Unassembled WGS sequence"/>
</dbReference>
<dbReference type="RefSeq" id="WP_116178595.1">
    <property type="nucleotide sequence ID" value="NZ_CP144375.1"/>
</dbReference>
<evidence type="ECO:0000313" key="1">
    <source>
        <dbReference type="EMBL" id="REH39244.1"/>
    </source>
</evidence>
<dbReference type="EMBL" id="QUNO01000013">
    <property type="protein sequence ID" value="REH39244.1"/>
    <property type="molecule type" value="Genomic_DNA"/>
</dbReference>
<evidence type="ECO:0000313" key="2">
    <source>
        <dbReference type="Proteomes" id="UP000256269"/>
    </source>
</evidence>
<comment type="caution">
    <text evidence="1">The sequence shown here is derived from an EMBL/GenBank/DDBJ whole genome shotgun (WGS) entry which is preliminary data.</text>
</comment>
<keyword evidence="2" id="KW-1185">Reference proteome</keyword>
<dbReference type="InterPro" id="IPR046182">
    <property type="entry name" value="DUF6210"/>
</dbReference>
<proteinExistence type="predicted"/>
<gene>
    <name evidence="1" type="ORF">BCF44_11399</name>
</gene>
<reference evidence="1 2" key="1">
    <citation type="submission" date="2018-08" db="EMBL/GenBank/DDBJ databases">
        <title>Genomic Encyclopedia of Archaeal and Bacterial Type Strains, Phase II (KMG-II): from individual species to whole genera.</title>
        <authorList>
            <person name="Goeker M."/>
        </authorList>
    </citation>
    <scope>NUCLEOTIDE SEQUENCE [LARGE SCALE GENOMIC DNA]</scope>
    <source>
        <strain evidence="1 2">DSM 45791</strain>
    </source>
</reference>
<sequence length="133" mass="14962">MIRVDFNPQDAMPHVLGLIVAAPTGVVYENQCGGLACLQKELEGYLVVVGPATDYLDFFAEFDGWPPTNWAEGGHLERLRELVEETGYFVPDGNLDRYLRFTLDLDRLDDLTEAWIPVRAEDDRAVLVFANSD</sequence>